<feature type="region of interest" description="Disordered" evidence="1">
    <location>
        <begin position="21"/>
        <end position="47"/>
    </location>
</feature>
<evidence type="ECO:0000256" key="1">
    <source>
        <dbReference type="SAM" id="MobiDB-lite"/>
    </source>
</evidence>
<evidence type="ECO:0000313" key="2">
    <source>
        <dbReference type="EMBL" id="AUG88868.1"/>
    </source>
</evidence>
<sequence length="47" mass="5316">MLLWQFLPAIEAWFSPHETNASARKRGLRPSGSSVTDVEPRVKLHKA</sequence>
<geneLocation type="plasmid" evidence="2">
    <name>p1512-dfrA</name>
</geneLocation>
<name>A0A2H5BR82_KLEPN</name>
<accession>A0A2H5BR82</accession>
<feature type="compositionally biased region" description="Basic and acidic residues" evidence="1">
    <location>
        <begin position="38"/>
        <end position="47"/>
    </location>
</feature>
<proteinExistence type="predicted"/>
<keyword evidence="2" id="KW-0614">Plasmid</keyword>
<reference evidence="2" key="1">
    <citation type="submission" date="2017-09" db="EMBL/GenBank/DDBJ databases">
        <title>complete sequence of Klebsiella pneumoniae strain 1512 plasmid p1512-dfrA.</title>
        <authorList>
            <person name="Jiang Z."/>
            <person name="Li M."/>
            <person name="Tong Y.-G."/>
            <person name="Long J."/>
        </authorList>
    </citation>
    <scope>NUCLEOTIDE SEQUENCE</scope>
    <source>
        <plasmid evidence="2">p1512-dfrA</plasmid>
    </source>
</reference>
<dbReference type="AlphaFoldDB" id="A0A2H5BR82"/>
<protein>
    <submittedName>
        <fullName evidence="2">Peptidase S1, chymotrypsin:PDZ/DHR/GLGF domain</fullName>
    </submittedName>
</protein>
<organism evidence="2">
    <name type="scientific">Klebsiella pneumoniae</name>
    <dbReference type="NCBI Taxonomy" id="573"/>
    <lineage>
        <taxon>Bacteria</taxon>
        <taxon>Pseudomonadati</taxon>
        <taxon>Pseudomonadota</taxon>
        <taxon>Gammaproteobacteria</taxon>
        <taxon>Enterobacterales</taxon>
        <taxon>Enterobacteriaceae</taxon>
        <taxon>Klebsiella/Raoultella group</taxon>
        <taxon>Klebsiella</taxon>
        <taxon>Klebsiella pneumoniae complex</taxon>
    </lineage>
</organism>
<dbReference type="EMBL" id="MF918373">
    <property type="protein sequence ID" value="AUG88868.1"/>
    <property type="molecule type" value="Genomic_DNA"/>
</dbReference>